<dbReference type="Proteomes" id="UP000037397">
    <property type="component" value="Unassembled WGS sequence"/>
</dbReference>
<protein>
    <submittedName>
        <fullName evidence="1">Uncharacterized protein</fullName>
    </submittedName>
</protein>
<name>A0A0L6CES8_9MICO</name>
<sequence length="68" mass="7259">MTGRISCTLVRSTARGYGRAIESGNVQGNGGYAQVGEFLCSTAVLDDRPMSDAYQICHGKGRSFRIGD</sequence>
<keyword evidence="2" id="KW-1185">Reference proteome</keyword>
<evidence type="ECO:0000313" key="2">
    <source>
        <dbReference type="Proteomes" id="UP000037397"/>
    </source>
</evidence>
<comment type="caution">
    <text evidence="1">The sequence shown here is derived from an EMBL/GenBank/DDBJ whole genome shotgun (WGS) entry which is preliminary data.</text>
</comment>
<reference evidence="2" key="1">
    <citation type="submission" date="2015-03" db="EMBL/GenBank/DDBJ databases">
        <title>Luteipulveratus halotolerans sp. nov., a novel actinobacterium (Dermacoccaceae) from Sarawak, Malaysia.</title>
        <authorList>
            <person name="Juboi H."/>
            <person name="Basik A."/>
            <person name="Shamsul S.S."/>
            <person name="Arnold P."/>
            <person name="Schmitt E.K."/>
            <person name="Sanglier J.-J."/>
            <person name="Yeo T."/>
        </authorList>
    </citation>
    <scope>NUCLEOTIDE SEQUENCE [LARGE SCALE GENOMIC DNA]</scope>
    <source>
        <strain evidence="2">C296001</strain>
    </source>
</reference>
<proteinExistence type="predicted"/>
<dbReference type="AlphaFoldDB" id="A0A0L6CES8"/>
<dbReference type="EMBL" id="LAIR01000002">
    <property type="protein sequence ID" value="KNX36194.1"/>
    <property type="molecule type" value="Genomic_DNA"/>
</dbReference>
<organism evidence="1 2">
    <name type="scientific">Luteipulveratus halotolerans</name>
    <dbReference type="NCBI Taxonomy" id="1631356"/>
    <lineage>
        <taxon>Bacteria</taxon>
        <taxon>Bacillati</taxon>
        <taxon>Actinomycetota</taxon>
        <taxon>Actinomycetes</taxon>
        <taxon>Micrococcales</taxon>
        <taxon>Dermacoccaceae</taxon>
        <taxon>Luteipulveratus</taxon>
    </lineage>
</organism>
<evidence type="ECO:0000313" key="1">
    <source>
        <dbReference type="EMBL" id="KNX36194.1"/>
    </source>
</evidence>
<gene>
    <name evidence="1" type="ORF">VV01_01985</name>
</gene>
<accession>A0A0L6CES8</accession>